<dbReference type="AlphaFoldDB" id="A0A2H1V1K7"/>
<sequence length="82" mass="9488">MNDMPVIVQTYYLMSFKSSLVKEKILRSGIILSTIFKLQTNMEHALKVAPLMAIFAESTPHWEETSDLRSERLHFVAVIFDE</sequence>
<protein>
    <submittedName>
        <fullName evidence="1">SFRICE_030880</fullName>
    </submittedName>
</protein>
<organism evidence="1">
    <name type="scientific">Spodoptera frugiperda</name>
    <name type="common">Fall armyworm</name>
    <dbReference type="NCBI Taxonomy" id="7108"/>
    <lineage>
        <taxon>Eukaryota</taxon>
        <taxon>Metazoa</taxon>
        <taxon>Ecdysozoa</taxon>
        <taxon>Arthropoda</taxon>
        <taxon>Hexapoda</taxon>
        <taxon>Insecta</taxon>
        <taxon>Pterygota</taxon>
        <taxon>Neoptera</taxon>
        <taxon>Endopterygota</taxon>
        <taxon>Lepidoptera</taxon>
        <taxon>Glossata</taxon>
        <taxon>Ditrysia</taxon>
        <taxon>Noctuoidea</taxon>
        <taxon>Noctuidae</taxon>
        <taxon>Amphipyrinae</taxon>
        <taxon>Spodoptera</taxon>
    </lineage>
</organism>
<name>A0A2H1V1K7_SPOFR</name>
<proteinExistence type="predicted"/>
<gene>
    <name evidence="1" type="ORF">SFRICE_030880</name>
</gene>
<accession>A0A2H1V1K7</accession>
<reference evidence="1" key="1">
    <citation type="submission" date="2016-07" db="EMBL/GenBank/DDBJ databases">
        <authorList>
            <person name="Bretaudeau A."/>
        </authorList>
    </citation>
    <scope>NUCLEOTIDE SEQUENCE</scope>
    <source>
        <strain evidence="1">Rice</strain>
        <tissue evidence="1">Whole body</tissue>
    </source>
</reference>
<evidence type="ECO:0000313" key="1">
    <source>
        <dbReference type="EMBL" id="SOQ34711.1"/>
    </source>
</evidence>
<dbReference type="EMBL" id="ODYU01000252">
    <property type="protein sequence ID" value="SOQ34711.1"/>
    <property type="molecule type" value="Genomic_DNA"/>
</dbReference>